<evidence type="ECO:0000256" key="4">
    <source>
        <dbReference type="ARBA" id="ARBA00024819"/>
    </source>
</evidence>
<reference evidence="7" key="3">
    <citation type="submission" date="2025-09" db="UniProtKB">
        <authorList>
            <consortium name="Ensembl"/>
        </authorList>
    </citation>
    <scope>IDENTIFICATION</scope>
</reference>
<evidence type="ECO:0000256" key="6">
    <source>
        <dbReference type="SAM" id="MobiDB-lite"/>
    </source>
</evidence>
<evidence type="ECO:0000256" key="1">
    <source>
        <dbReference type="ARBA" id="ARBA00004437"/>
    </source>
</evidence>
<comment type="function">
    <text evidence="4">May be involved in photoreceptor outer segment disk morphogenesis.</text>
</comment>
<reference evidence="7" key="2">
    <citation type="submission" date="2025-08" db="UniProtKB">
        <authorList>
            <consortium name="Ensembl"/>
        </authorList>
    </citation>
    <scope>IDENTIFICATION</scope>
</reference>
<dbReference type="Pfam" id="PF14996">
    <property type="entry name" value="RMP"/>
    <property type="match status" value="1"/>
</dbReference>
<organism evidence="7 8">
    <name type="scientific">Pygocentrus nattereri</name>
    <name type="common">Red-bellied piranha</name>
    <dbReference type="NCBI Taxonomy" id="42514"/>
    <lineage>
        <taxon>Eukaryota</taxon>
        <taxon>Metazoa</taxon>
        <taxon>Chordata</taxon>
        <taxon>Craniata</taxon>
        <taxon>Vertebrata</taxon>
        <taxon>Euteleostomi</taxon>
        <taxon>Actinopterygii</taxon>
        <taxon>Neopterygii</taxon>
        <taxon>Teleostei</taxon>
        <taxon>Ostariophysi</taxon>
        <taxon>Characiformes</taxon>
        <taxon>Characoidei</taxon>
        <taxon>Pygocentrus</taxon>
    </lineage>
</organism>
<dbReference type="PANTHER" id="PTHR33958:SF1">
    <property type="entry name" value="CILIA- AND FLAGELLA-ASSOCIATED PROTEIN 418"/>
    <property type="match status" value="1"/>
</dbReference>
<evidence type="ECO:0000313" key="7">
    <source>
        <dbReference type="Ensembl" id="ENSPNAP00000049591.1"/>
    </source>
</evidence>
<name>A0AAR2JIA4_PYGNA</name>
<proteinExistence type="predicted"/>
<dbReference type="PANTHER" id="PTHR33958">
    <property type="entry name" value="PROTEIN C8ORF37"/>
    <property type="match status" value="1"/>
</dbReference>
<protein>
    <recommendedName>
        <fullName evidence="5">Cilia- and flagella-associated protein 418</fullName>
    </recommendedName>
</protein>
<comment type="subcellular location">
    <subcellularLocation>
        <location evidence="2">Cytoplasm</location>
    </subcellularLocation>
    <subcellularLocation>
        <location evidence="1">Photoreceptor inner segment</location>
    </subcellularLocation>
</comment>
<keyword evidence="3" id="KW-0963">Cytoplasm</keyword>
<dbReference type="Ensembl" id="ENSPNAT00000073871.1">
    <property type="protein sequence ID" value="ENSPNAP00000049591.1"/>
    <property type="gene ID" value="ENSPNAG00000036065.1"/>
</dbReference>
<dbReference type="AlphaFoldDB" id="A0AAR2JIA4"/>
<dbReference type="GO" id="GO:0005829">
    <property type="term" value="C:cytosol"/>
    <property type="evidence" value="ECO:0007669"/>
    <property type="project" value="TreeGrafter"/>
</dbReference>
<evidence type="ECO:0000313" key="8">
    <source>
        <dbReference type="Proteomes" id="UP001501920"/>
    </source>
</evidence>
<sequence>MTVTGRLLGSVVHVVVAEWLRRWTRNPLGSPRAGSNPADNGTLLQLAGKHGSVIGNRPDRTQNRFSWTSEDEAGADSDTEAALQEILDDDYLTVGSDIPTAERSCTKTSSPQAASKKCCPLFLGGSSITRGVGTSISQRACDQLRCTSCDFRVAVFDDHEWDSSCDYLFFRNNMPDHSKLRAKLKRRQGARAYACQCSWHSVFTLTELRHIPQLKWVCGQHKA</sequence>
<dbReference type="GO" id="GO:0001917">
    <property type="term" value="C:photoreceptor inner segment"/>
    <property type="evidence" value="ECO:0007669"/>
    <property type="project" value="UniProtKB-SubCell"/>
</dbReference>
<gene>
    <name evidence="7" type="primary">CFAP418</name>
</gene>
<accession>A0AAR2JIA4</accession>
<feature type="region of interest" description="Disordered" evidence="6">
    <location>
        <begin position="51"/>
        <end position="77"/>
    </location>
</feature>
<dbReference type="GeneTree" id="ENSGT00390000006173"/>
<keyword evidence="8" id="KW-1185">Reference proteome</keyword>
<evidence type="ECO:0000256" key="3">
    <source>
        <dbReference type="ARBA" id="ARBA00022490"/>
    </source>
</evidence>
<dbReference type="Proteomes" id="UP001501920">
    <property type="component" value="Chromosome 3"/>
</dbReference>
<evidence type="ECO:0000256" key="5">
    <source>
        <dbReference type="ARBA" id="ARBA00026215"/>
    </source>
</evidence>
<reference evidence="7 8" key="1">
    <citation type="submission" date="2020-10" db="EMBL/GenBank/DDBJ databases">
        <title>Pygocentrus nattereri (red-bellied piranha) genome, fPygNat1, primary haplotype.</title>
        <authorList>
            <person name="Myers G."/>
            <person name="Meyer A."/>
            <person name="Karagic N."/>
            <person name="Pippel M."/>
            <person name="Winkler S."/>
            <person name="Tracey A."/>
            <person name="Wood J."/>
            <person name="Formenti G."/>
            <person name="Howe K."/>
            <person name="Fedrigo O."/>
            <person name="Jarvis E.D."/>
        </authorList>
    </citation>
    <scope>NUCLEOTIDE SEQUENCE [LARGE SCALE GENOMIC DNA]</scope>
</reference>
<evidence type="ECO:0000256" key="2">
    <source>
        <dbReference type="ARBA" id="ARBA00004496"/>
    </source>
</evidence>
<dbReference type="InterPro" id="IPR029239">
    <property type="entry name" value="CFAP418"/>
</dbReference>